<dbReference type="Pfam" id="PF09362">
    <property type="entry name" value="DUF1996"/>
    <property type="match status" value="1"/>
</dbReference>
<dbReference type="InterPro" id="IPR018535">
    <property type="entry name" value="DUF1996"/>
</dbReference>
<name>A0AA38H3Y6_9TREE</name>
<evidence type="ECO:0000313" key="3">
    <source>
        <dbReference type="Proteomes" id="UP001164286"/>
    </source>
</evidence>
<dbReference type="EMBL" id="JAKWFO010000016">
    <property type="protein sequence ID" value="KAI9631779.1"/>
    <property type="molecule type" value="Genomic_DNA"/>
</dbReference>
<protein>
    <recommendedName>
        <fullName evidence="1">DUF1996 domain-containing protein</fullName>
    </recommendedName>
</protein>
<feature type="domain" description="DUF1996" evidence="1">
    <location>
        <begin position="7"/>
        <end position="233"/>
    </location>
</feature>
<dbReference type="Proteomes" id="UP001164286">
    <property type="component" value="Unassembled WGS sequence"/>
</dbReference>
<feature type="non-terminal residue" evidence="2">
    <location>
        <position position="1"/>
    </location>
</feature>
<organism evidence="2 3">
    <name type="scientific">Dioszegia hungarica</name>
    <dbReference type="NCBI Taxonomy" id="4972"/>
    <lineage>
        <taxon>Eukaryota</taxon>
        <taxon>Fungi</taxon>
        <taxon>Dikarya</taxon>
        <taxon>Basidiomycota</taxon>
        <taxon>Agaricomycotina</taxon>
        <taxon>Tremellomycetes</taxon>
        <taxon>Tremellales</taxon>
        <taxon>Bulleribasidiaceae</taxon>
        <taxon>Dioszegia</taxon>
    </lineage>
</organism>
<dbReference type="GeneID" id="77728410"/>
<comment type="caution">
    <text evidence="2">The sequence shown here is derived from an EMBL/GenBank/DDBJ whole genome shotgun (WGS) entry which is preliminary data.</text>
</comment>
<sequence>LMRTRLDPLVQPGIVSAHTHIFGGSNRVTADANFASITAADCTTAPITIDKSLYWAPILYYKDEQSKYHVMSGDGLVTYWFYHIGKDDPDSFPELPDDFRMVAGDMKRNSLDLSRAPDQAVTFQCFGPGYSMRLPYIPADFECETIRPQVSFPNCWDTKNAYKSDNSHVAYGEGDYMYGKCPPGFKRIPTLFLETVYKPALMLGAKYKWRAGSLVFSYGDNFGLTFHADWMNGFPKGALNKAYDECKNTLDGQVTSCPYFQKSIQAEPARDCTVQGNIVNEAVGIQAPLDHLPGNNVEYNSSALANFPKKPDPAYVEKSKVVKIESANKGTCKSQICQDYSGP</sequence>
<evidence type="ECO:0000259" key="1">
    <source>
        <dbReference type="Pfam" id="PF09362"/>
    </source>
</evidence>
<keyword evidence="3" id="KW-1185">Reference proteome</keyword>
<proteinExistence type="predicted"/>
<dbReference type="RefSeq" id="XP_052941556.1">
    <property type="nucleotide sequence ID" value="XM_053089205.1"/>
</dbReference>
<accession>A0AA38H3Y6</accession>
<feature type="non-terminal residue" evidence="2">
    <location>
        <position position="343"/>
    </location>
</feature>
<dbReference type="AlphaFoldDB" id="A0AA38H3Y6"/>
<gene>
    <name evidence="2" type="ORF">MKK02DRAFT_3557</name>
</gene>
<evidence type="ECO:0000313" key="2">
    <source>
        <dbReference type="EMBL" id="KAI9631779.1"/>
    </source>
</evidence>
<reference evidence="2" key="1">
    <citation type="journal article" date="2022" name="G3 (Bethesda)">
        <title>High quality genome of the basidiomycete yeast Dioszegia hungarica PDD-24b-2 isolated from cloud water.</title>
        <authorList>
            <person name="Jarrige D."/>
            <person name="Haridas S."/>
            <person name="Bleykasten-Grosshans C."/>
            <person name="Joly M."/>
            <person name="Nadalig T."/>
            <person name="Sancelme M."/>
            <person name="Vuilleumier S."/>
            <person name="Grigoriev I.V."/>
            <person name="Amato P."/>
            <person name="Bringel F."/>
        </authorList>
    </citation>
    <scope>NUCLEOTIDE SEQUENCE</scope>
    <source>
        <strain evidence="2">PDD-24b-2</strain>
    </source>
</reference>
<dbReference type="PANTHER" id="PTHR43662">
    <property type="match status" value="1"/>
</dbReference>
<dbReference type="PANTHER" id="PTHR43662:SF3">
    <property type="entry name" value="DOMAIN PROTEIN, PUTATIVE (AFU_ORTHOLOGUE AFUA_6G11970)-RELATED"/>
    <property type="match status" value="1"/>
</dbReference>